<feature type="transmembrane region" description="Helical" evidence="8">
    <location>
        <begin position="7"/>
        <end position="26"/>
    </location>
</feature>
<dbReference type="PANTHER" id="PTHR12270:SF25">
    <property type="entry name" value="GLYCOSYLTRANSFERASE-LIKE PROTEIN LARGE"/>
    <property type="match status" value="1"/>
</dbReference>
<keyword evidence="7" id="KW-0325">Glycoprotein</keyword>
<evidence type="ECO:0000256" key="7">
    <source>
        <dbReference type="ARBA" id="ARBA00023180"/>
    </source>
</evidence>
<comment type="caution">
    <text evidence="10">The sequence shown here is derived from an EMBL/GenBank/DDBJ whole genome shotgun (WGS) entry which is preliminary data.</text>
</comment>
<dbReference type="Gene3D" id="3.90.550.10">
    <property type="entry name" value="Spore Coat Polysaccharide Biosynthesis Protein SpsA, Chain A"/>
    <property type="match status" value="1"/>
</dbReference>
<keyword evidence="3" id="KW-0735">Signal-anchor</keyword>
<dbReference type="EMBL" id="CAJNOM010000184">
    <property type="protein sequence ID" value="CAF1194091.1"/>
    <property type="molecule type" value="Genomic_DNA"/>
</dbReference>
<dbReference type="InterPro" id="IPR029044">
    <property type="entry name" value="Nucleotide-diphossugar_trans"/>
</dbReference>
<name>A0A814VAX5_9BILA</name>
<evidence type="ECO:0000256" key="1">
    <source>
        <dbReference type="ARBA" id="ARBA00004323"/>
    </source>
</evidence>
<accession>A0A814VAX5</accession>
<dbReference type="AlphaFoldDB" id="A0A814VAX5"/>
<dbReference type="Pfam" id="PF01501">
    <property type="entry name" value="Glyco_transf_8"/>
    <property type="match status" value="1"/>
</dbReference>
<evidence type="ECO:0000256" key="5">
    <source>
        <dbReference type="ARBA" id="ARBA00023034"/>
    </source>
</evidence>
<evidence type="ECO:0000256" key="2">
    <source>
        <dbReference type="ARBA" id="ARBA00022692"/>
    </source>
</evidence>
<dbReference type="Proteomes" id="UP000663832">
    <property type="component" value="Unassembled WGS sequence"/>
</dbReference>
<evidence type="ECO:0000313" key="11">
    <source>
        <dbReference type="EMBL" id="CAF1194091.1"/>
    </source>
</evidence>
<dbReference type="GO" id="GO:0035269">
    <property type="term" value="P:protein O-linked glycosylation via mannose"/>
    <property type="evidence" value="ECO:0007669"/>
    <property type="project" value="TreeGrafter"/>
</dbReference>
<dbReference type="InterPro" id="IPR002495">
    <property type="entry name" value="Glyco_trans_8"/>
</dbReference>
<keyword evidence="4 8" id="KW-1133">Transmembrane helix</keyword>
<proteinExistence type="predicted"/>
<dbReference type="Proteomes" id="UP000663877">
    <property type="component" value="Unassembled WGS sequence"/>
</dbReference>
<gene>
    <name evidence="9" type="ORF">BJG266_LOCUS7313</name>
    <name evidence="10" type="ORF">QVE165_LOCUS25110</name>
    <name evidence="11" type="ORF">QVE165_LOCUS25420</name>
</gene>
<dbReference type="PANTHER" id="PTHR12270">
    <property type="entry name" value="GLYCOSYLTRANSFERASE-RELATED"/>
    <property type="match status" value="1"/>
</dbReference>
<dbReference type="OrthoDB" id="10078229at2759"/>
<evidence type="ECO:0000256" key="6">
    <source>
        <dbReference type="ARBA" id="ARBA00023136"/>
    </source>
</evidence>
<sequence length="347" mass="40926">MYLKSIFCWIIVICCINIYIISRYSFVQQQNNECIIDRLNATEIWTSQFLENSIHLVIVTANNEFNDMALNLIKSILFHRRKSYNLTFHIFTDCQGRITLSNYFKYLNNDCTEFRLYPLENLIKSSQSFLDRHHITNTHYSGLYAFSKIFIHEYLPSDISHIILLDADIIVLDDIYSIWQQFLLFTSNTTVLGLVPWYPSLPIDYKYNGLLPDPYITGVVLYDIKICRSINFTKLLSDATNNAFNQFQLKSFITADQTILNLFAMYYPKYIVALPCYINGHTYHYLIDGPTWKSACKNQYPRTTHVVPSKRLKDPLDYFGHLYIFYKKMPIEWLSYCGSTRFKLLIK</sequence>
<keyword evidence="5" id="KW-0333">Golgi apparatus</keyword>
<evidence type="ECO:0000256" key="3">
    <source>
        <dbReference type="ARBA" id="ARBA00022968"/>
    </source>
</evidence>
<evidence type="ECO:0000313" key="9">
    <source>
        <dbReference type="EMBL" id="CAF0841027.1"/>
    </source>
</evidence>
<reference evidence="10" key="1">
    <citation type="submission" date="2021-02" db="EMBL/GenBank/DDBJ databases">
        <authorList>
            <person name="Nowell W R."/>
        </authorList>
    </citation>
    <scope>NUCLEOTIDE SEQUENCE</scope>
</reference>
<dbReference type="SUPFAM" id="SSF53448">
    <property type="entry name" value="Nucleotide-diphospho-sugar transferases"/>
    <property type="match status" value="1"/>
</dbReference>
<protein>
    <recommendedName>
        <fullName evidence="13">Glycosyltransferase family 8 protein</fullName>
    </recommendedName>
</protein>
<dbReference type="InterPro" id="IPR051292">
    <property type="entry name" value="Xyl/GlcA_transferase"/>
</dbReference>
<dbReference type="GO" id="GO:0000139">
    <property type="term" value="C:Golgi membrane"/>
    <property type="evidence" value="ECO:0007669"/>
    <property type="project" value="UniProtKB-SubCell"/>
</dbReference>
<keyword evidence="12" id="KW-1185">Reference proteome</keyword>
<evidence type="ECO:0000313" key="10">
    <source>
        <dbReference type="EMBL" id="CAF1188577.1"/>
    </source>
</evidence>
<dbReference type="GO" id="GO:0015020">
    <property type="term" value="F:glucuronosyltransferase activity"/>
    <property type="evidence" value="ECO:0007669"/>
    <property type="project" value="TreeGrafter"/>
</dbReference>
<keyword evidence="2 8" id="KW-0812">Transmembrane</keyword>
<comment type="subcellular location">
    <subcellularLocation>
        <location evidence="1">Golgi apparatus membrane</location>
        <topology evidence="1">Single-pass type II membrane protein</topology>
    </subcellularLocation>
</comment>
<dbReference type="EMBL" id="CAJNOI010000022">
    <property type="protein sequence ID" value="CAF0841027.1"/>
    <property type="molecule type" value="Genomic_DNA"/>
</dbReference>
<keyword evidence="6 8" id="KW-0472">Membrane</keyword>
<organism evidence="10 12">
    <name type="scientific">Adineta steineri</name>
    <dbReference type="NCBI Taxonomy" id="433720"/>
    <lineage>
        <taxon>Eukaryota</taxon>
        <taxon>Metazoa</taxon>
        <taxon>Spiralia</taxon>
        <taxon>Gnathifera</taxon>
        <taxon>Rotifera</taxon>
        <taxon>Eurotatoria</taxon>
        <taxon>Bdelloidea</taxon>
        <taxon>Adinetida</taxon>
        <taxon>Adinetidae</taxon>
        <taxon>Adineta</taxon>
    </lineage>
</organism>
<evidence type="ECO:0000256" key="8">
    <source>
        <dbReference type="SAM" id="Phobius"/>
    </source>
</evidence>
<evidence type="ECO:0008006" key="13">
    <source>
        <dbReference type="Google" id="ProtNLM"/>
    </source>
</evidence>
<evidence type="ECO:0000313" key="12">
    <source>
        <dbReference type="Proteomes" id="UP000663832"/>
    </source>
</evidence>
<dbReference type="GO" id="GO:0042285">
    <property type="term" value="F:xylosyltransferase activity"/>
    <property type="evidence" value="ECO:0007669"/>
    <property type="project" value="TreeGrafter"/>
</dbReference>
<dbReference type="EMBL" id="CAJNOM010000180">
    <property type="protein sequence ID" value="CAF1188577.1"/>
    <property type="molecule type" value="Genomic_DNA"/>
</dbReference>
<evidence type="ECO:0000256" key="4">
    <source>
        <dbReference type="ARBA" id="ARBA00022989"/>
    </source>
</evidence>